<dbReference type="InterPro" id="IPR050789">
    <property type="entry name" value="Diverse_Enzym_Activities"/>
</dbReference>
<accession>A0AAJ0BUV6</accession>
<evidence type="ECO:0000256" key="1">
    <source>
        <dbReference type="ARBA" id="ARBA00009009"/>
    </source>
</evidence>
<evidence type="ECO:0000313" key="5">
    <source>
        <dbReference type="Proteomes" id="UP001244011"/>
    </source>
</evidence>
<dbReference type="EMBL" id="MU839017">
    <property type="protein sequence ID" value="KAK1764919.1"/>
    <property type="molecule type" value="Genomic_DNA"/>
</dbReference>
<dbReference type="AlphaFoldDB" id="A0AAJ0BUV6"/>
<protein>
    <submittedName>
        <fullName evidence="4">Beta-lactamase/transpeptidase-like protein</fullName>
    </submittedName>
</protein>
<dbReference type="GO" id="GO:0016787">
    <property type="term" value="F:hydrolase activity"/>
    <property type="evidence" value="ECO:0007669"/>
    <property type="project" value="UniProtKB-KW"/>
</dbReference>
<feature type="domain" description="Beta-lactamase-related" evidence="3">
    <location>
        <begin position="4"/>
        <end position="372"/>
    </location>
</feature>
<dbReference type="Gene3D" id="3.40.710.10">
    <property type="entry name" value="DD-peptidase/beta-lactamase superfamily"/>
    <property type="match status" value="1"/>
</dbReference>
<dbReference type="RefSeq" id="XP_060281132.1">
    <property type="nucleotide sequence ID" value="XM_060425568.1"/>
</dbReference>
<dbReference type="PANTHER" id="PTHR43283:SF17">
    <property type="entry name" value="(LOVD), PUTATIVE (AFU_ORTHOLOGUE AFUA_5G00920)-RELATED"/>
    <property type="match status" value="1"/>
</dbReference>
<comment type="caution">
    <text evidence="4">The sequence shown here is derived from an EMBL/GenBank/DDBJ whole genome shotgun (WGS) entry which is preliminary data.</text>
</comment>
<dbReference type="Pfam" id="PF00144">
    <property type="entry name" value="Beta-lactamase"/>
    <property type="match status" value="1"/>
</dbReference>
<dbReference type="InterPro" id="IPR012338">
    <property type="entry name" value="Beta-lactam/transpept-like"/>
</dbReference>
<gene>
    <name evidence="4" type="ORF">QBC33DRAFT_496176</name>
</gene>
<dbReference type="GeneID" id="85308755"/>
<dbReference type="InterPro" id="IPR001466">
    <property type="entry name" value="Beta-lactam-related"/>
</dbReference>
<evidence type="ECO:0000256" key="2">
    <source>
        <dbReference type="ARBA" id="ARBA00022801"/>
    </source>
</evidence>
<dbReference type="Proteomes" id="UP001244011">
    <property type="component" value="Unassembled WGS sequence"/>
</dbReference>
<organism evidence="4 5">
    <name type="scientific">Phialemonium atrogriseum</name>
    <dbReference type="NCBI Taxonomy" id="1093897"/>
    <lineage>
        <taxon>Eukaryota</taxon>
        <taxon>Fungi</taxon>
        <taxon>Dikarya</taxon>
        <taxon>Ascomycota</taxon>
        <taxon>Pezizomycotina</taxon>
        <taxon>Sordariomycetes</taxon>
        <taxon>Sordariomycetidae</taxon>
        <taxon>Cephalothecales</taxon>
        <taxon>Cephalothecaceae</taxon>
        <taxon>Phialemonium</taxon>
    </lineage>
</organism>
<evidence type="ECO:0000259" key="3">
    <source>
        <dbReference type="Pfam" id="PF00144"/>
    </source>
</evidence>
<reference evidence="4" key="1">
    <citation type="submission" date="2023-06" db="EMBL/GenBank/DDBJ databases">
        <title>Genome-scale phylogeny and comparative genomics of the fungal order Sordariales.</title>
        <authorList>
            <consortium name="Lawrence Berkeley National Laboratory"/>
            <person name="Hensen N."/>
            <person name="Bonometti L."/>
            <person name="Westerberg I."/>
            <person name="Brannstrom I.O."/>
            <person name="Guillou S."/>
            <person name="Cros-Aarteil S."/>
            <person name="Calhoun S."/>
            <person name="Haridas S."/>
            <person name="Kuo A."/>
            <person name="Mondo S."/>
            <person name="Pangilinan J."/>
            <person name="Riley R."/>
            <person name="Labutti K."/>
            <person name="Andreopoulos B."/>
            <person name="Lipzen A."/>
            <person name="Chen C."/>
            <person name="Yanf M."/>
            <person name="Daum C."/>
            <person name="Ng V."/>
            <person name="Clum A."/>
            <person name="Steindorff A."/>
            <person name="Ohm R."/>
            <person name="Martin F."/>
            <person name="Silar P."/>
            <person name="Natvig D."/>
            <person name="Lalanne C."/>
            <person name="Gautier V."/>
            <person name="Ament-Velasquez S.L."/>
            <person name="Kruys A."/>
            <person name="Hutchinson M.I."/>
            <person name="Powell A.J."/>
            <person name="Barry K."/>
            <person name="Miller A.N."/>
            <person name="Grigoriev I.V."/>
            <person name="Debuchy R."/>
            <person name="Gladieux P."/>
            <person name="Thoren M.H."/>
            <person name="Johannesson H."/>
        </authorList>
    </citation>
    <scope>NUCLEOTIDE SEQUENCE</scope>
    <source>
        <strain evidence="4">8032-3</strain>
    </source>
</reference>
<comment type="similarity">
    <text evidence="1">Belongs to the class-A beta-lactamase family.</text>
</comment>
<keyword evidence="5" id="KW-1185">Reference proteome</keyword>
<dbReference type="SUPFAM" id="SSF56601">
    <property type="entry name" value="beta-lactamase/transpeptidase-like"/>
    <property type="match status" value="1"/>
</dbReference>
<evidence type="ECO:0000313" key="4">
    <source>
        <dbReference type="EMBL" id="KAK1764919.1"/>
    </source>
</evidence>
<sequence length="402" mass="45054">MATFDDLIQKLVQDGDAPGFAMLAKDKTGAFQYSRTVGNRSLEPGNEEPVRLDTVFALASASKLITTVAALQAVDLGLLKLDDDVSAHVPVLASQDILCGFTWYGRPKMKPRRKAITLRGLLTQTVGAGYDFLDIHPLWRWRWWNRQSIAQGDCVEERFNYPLLHEPGEGWTYGSGITWAGKVLEAVSGMTLEEWVKEHICRPLGLTSLTFFPDRDPEISSRTATTSHRNAWTGKLEFIPGQSQPLPIGKDCLGGEGVYATIEDLVAIVYSLLTDDEKLLKTHTAAMMFTRQLSYTERIPMRQCLSLQRWICQGLLVKDEYEWTIGGVMVTGEGHQCLRPGTLLWTGLLHTVWWIDRKSGICGAFSTQILPAKDKVVVPLMKAFQEEVYVKFNQAMNREKGV</sequence>
<name>A0AAJ0BUV6_9PEZI</name>
<dbReference type="PANTHER" id="PTHR43283">
    <property type="entry name" value="BETA-LACTAMASE-RELATED"/>
    <property type="match status" value="1"/>
</dbReference>
<proteinExistence type="inferred from homology"/>
<keyword evidence="2" id="KW-0378">Hydrolase</keyword>